<accession>A0AAD7JQP9</accession>
<evidence type="ECO:0000259" key="1">
    <source>
        <dbReference type="Pfam" id="PF12937"/>
    </source>
</evidence>
<dbReference type="Proteomes" id="UP001215598">
    <property type="component" value="Unassembled WGS sequence"/>
</dbReference>
<keyword evidence="3" id="KW-1185">Reference proteome</keyword>
<proteinExistence type="predicted"/>
<dbReference type="InterPro" id="IPR001810">
    <property type="entry name" value="F-box_dom"/>
</dbReference>
<sequence length="464" mass="51399">MTLTLCTNCGFALAEEGTDRHSRLSKLDAIIASLTAERQKLQAESDAMAYPILSLPTEITSEIFRRWCTRRSRSHPHPSKGPLLLAQICHRWRQIALHTPELWRDPHFTDGSSVDLFNLWLDRSGNLPLDLELYSRDSALTGPLVEASIARSHRWQDVKFTLSPTFYSTLDLRKVSFPVLRSISLKNLFSGEILGAGIVLNAPLLREAHICTPADLLPPQITSLTLESTIELTECIRVLRGCPNLVKLAVSTSGQAHVHTDPLTLPALESLECNLPTTPILEHLTLPLPRRLGVTGAVQPEHAVALKNFTRRSACPLHSLSITVEDVEIETFASCLTAVPESVSDLEVVDLIPGYLLAAMQRPEILPHPQILRTRFQGLGDTEYQDLIDAARIRLSPAPPRVALEGFTLHIDLHGSLISPRDLPTVTKMAQFRALAAAGLKIKFTIWGSQRTKTARVVLDSWTK</sequence>
<comment type="caution">
    <text evidence="2">The sequence shown here is derived from an EMBL/GenBank/DDBJ whole genome shotgun (WGS) entry which is preliminary data.</text>
</comment>
<organism evidence="2 3">
    <name type="scientific">Mycena metata</name>
    <dbReference type="NCBI Taxonomy" id="1033252"/>
    <lineage>
        <taxon>Eukaryota</taxon>
        <taxon>Fungi</taxon>
        <taxon>Dikarya</taxon>
        <taxon>Basidiomycota</taxon>
        <taxon>Agaricomycotina</taxon>
        <taxon>Agaricomycetes</taxon>
        <taxon>Agaricomycetidae</taxon>
        <taxon>Agaricales</taxon>
        <taxon>Marasmiineae</taxon>
        <taxon>Mycenaceae</taxon>
        <taxon>Mycena</taxon>
    </lineage>
</organism>
<dbReference type="Gene3D" id="1.20.1280.50">
    <property type="match status" value="1"/>
</dbReference>
<evidence type="ECO:0000313" key="2">
    <source>
        <dbReference type="EMBL" id="KAJ7769951.1"/>
    </source>
</evidence>
<reference evidence="2" key="1">
    <citation type="submission" date="2023-03" db="EMBL/GenBank/DDBJ databases">
        <title>Massive genome expansion in bonnet fungi (Mycena s.s.) driven by repeated elements and novel gene families across ecological guilds.</title>
        <authorList>
            <consortium name="Lawrence Berkeley National Laboratory"/>
            <person name="Harder C.B."/>
            <person name="Miyauchi S."/>
            <person name="Viragh M."/>
            <person name="Kuo A."/>
            <person name="Thoen E."/>
            <person name="Andreopoulos B."/>
            <person name="Lu D."/>
            <person name="Skrede I."/>
            <person name="Drula E."/>
            <person name="Henrissat B."/>
            <person name="Morin E."/>
            <person name="Kohler A."/>
            <person name="Barry K."/>
            <person name="LaButti K."/>
            <person name="Morin E."/>
            <person name="Salamov A."/>
            <person name="Lipzen A."/>
            <person name="Mereny Z."/>
            <person name="Hegedus B."/>
            <person name="Baldrian P."/>
            <person name="Stursova M."/>
            <person name="Weitz H."/>
            <person name="Taylor A."/>
            <person name="Grigoriev I.V."/>
            <person name="Nagy L.G."/>
            <person name="Martin F."/>
            <person name="Kauserud H."/>
        </authorList>
    </citation>
    <scope>NUCLEOTIDE SEQUENCE</scope>
    <source>
        <strain evidence="2">CBHHK182m</strain>
    </source>
</reference>
<evidence type="ECO:0000313" key="3">
    <source>
        <dbReference type="Proteomes" id="UP001215598"/>
    </source>
</evidence>
<gene>
    <name evidence="2" type="ORF">B0H16DRAFT_1516892</name>
</gene>
<dbReference type="EMBL" id="JARKIB010000017">
    <property type="protein sequence ID" value="KAJ7769951.1"/>
    <property type="molecule type" value="Genomic_DNA"/>
</dbReference>
<protein>
    <recommendedName>
        <fullName evidence="1">F-box domain-containing protein</fullName>
    </recommendedName>
</protein>
<dbReference type="Pfam" id="PF12937">
    <property type="entry name" value="F-box-like"/>
    <property type="match status" value="1"/>
</dbReference>
<dbReference type="AlphaFoldDB" id="A0AAD7JQP9"/>
<name>A0AAD7JQP9_9AGAR</name>
<feature type="domain" description="F-box" evidence="1">
    <location>
        <begin position="52"/>
        <end position="108"/>
    </location>
</feature>